<dbReference type="Pfam" id="PF14330">
    <property type="entry name" value="DUF4387"/>
    <property type="match status" value="1"/>
</dbReference>
<evidence type="ECO:0000259" key="1">
    <source>
        <dbReference type="Pfam" id="PF14330"/>
    </source>
</evidence>
<dbReference type="GeneID" id="19324308"/>
<accession>R8BMK8</accession>
<dbReference type="AlphaFoldDB" id="R8BMK8"/>
<dbReference type="eggNOG" id="ENOG502QUIE">
    <property type="taxonomic scope" value="Eukaryota"/>
</dbReference>
<dbReference type="EMBL" id="KB933064">
    <property type="protein sequence ID" value="EOO00589.1"/>
    <property type="molecule type" value="Genomic_DNA"/>
</dbReference>
<name>R8BMK8_PHAM7</name>
<dbReference type="InterPro" id="IPR025496">
    <property type="entry name" value="DUF4387"/>
</dbReference>
<organism evidence="2 3">
    <name type="scientific">Phaeoacremonium minimum (strain UCR-PA7)</name>
    <name type="common">Esca disease fungus</name>
    <name type="synonym">Togninia minima</name>
    <dbReference type="NCBI Taxonomy" id="1286976"/>
    <lineage>
        <taxon>Eukaryota</taxon>
        <taxon>Fungi</taxon>
        <taxon>Dikarya</taxon>
        <taxon>Ascomycota</taxon>
        <taxon>Pezizomycotina</taxon>
        <taxon>Sordariomycetes</taxon>
        <taxon>Sordariomycetidae</taxon>
        <taxon>Togniniales</taxon>
        <taxon>Togniniaceae</taxon>
        <taxon>Phaeoacremonium</taxon>
    </lineage>
</organism>
<evidence type="ECO:0000313" key="2">
    <source>
        <dbReference type="EMBL" id="EOO00589.1"/>
    </source>
</evidence>
<sequence length="250" mass="27737">MGKIMECRGQCAVLKGRSMIAMMRKDSFDLTLLNPLERCTPLAVAAHSLYEKARPDQLPDPGGVLHLNTAKYELLADGRTTRCSGTRFVPTPVYQVKLEGVAKVGHRAIFIGGFRDPILIAGLDDLLDRVRSYTKAKKRVPSSTAPLSAIASVVRHKNSGPFELTFDVMFDDDAHFRRVRNADPLNNDVICRLYHIKPEDIVVSMYFEAALAWKCTIRRPWAQGSVGERDTLGTAQHAPLLGIVVPPLEE</sequence>
<gene>
    <name evidence="2" type="ORF">UCRPA7_3911</name>
</gene>
<feature type="domain" description="DUF4387" evidence="1">
    <location>
        <begin position="147"/>
        <end position="243"/>
    </location>
</feature>
<proteinExistence type="predicted"/>
<protein>
    <submittedName>
        <fullName evidence="2">Putative caib baif family enzyme protein</fullName>
    </submittedName>
</protein>
<dbReference type="OrthoDB" id="5863171at2759"/>
<dbReference type="RefSeq" id="XP_007914644.1">
    <property type="nucleotide sequence ID" value="XM_007916453.1"/>
</dbReference>
<dbReference type="HOGENOM" id="CLU_1111993_0_0_1"/>
<evidence type="ECO:0000313" key="3">
    <source>
        <dbReference type="Proteomes" id="UP000014074"/>
    </source>
</evidence>
<dbReference type="Proteomes" id="UP000014074">
    <property type="component" value="Unassembled WGS sequence"/>
</dbReference>
<dbReference type="KEGG" id="tmn:UCRPA7_3911"/>
<keyword evidence="3" id="KW-1185">Reference proteome</keyword>
<reference evidence="3" key="1">
    <citation type="journal article" date="2013" name="Genome Announc.">
        <title>Draft genome sequence of the ascomycete Phaeoacremonium aleophilum strain UCR-PA7, a causal agent of the esca disease complex in grapevines.</title>
        <authorList>
            <person name="Blanco-Ulate B."/>
            <person name="Rolshausen P."/>
            <person name="Cantu D."/>
        </authorList>
    </citation>
    <scope>NUCLEOTIDE SEQUENCE [LARGE SCALE GENOMIC DNA]</scope>
    <source>
        <strain evidence="3">UCR-PA7</strain>
    </source>
</reference>